<feature type="region of interest" description="Disordered" evidence="1">
    <location>
        <begin position="16"/>
        <end position="57"/>
    </location>
</feature>
<reference evidence="2 3" key="1">
    <citation type="submission" date="2016-02" db="EMBL/GenBank/DDBJ databases">
        <title>Genome analysis of coral dinoflagellate symbionts highlights evolutionary adaptations to a symbiotic lifestyle.</title>
        <authorList>
            <person name="Aranda M."/>
            <person name="Li Y."/>
            <person name="Liew Y.J."/>
            <person name="Baumgarten S."/>
            <person name="Simakov O."/>
            <person name="Wilson M."/>
            <person name="Piel J."/>
            <person name="Ashoor H."/>
            <person name="Bougouffa S."/>
            <person name="Bajic V.B."/>
            <person name="Ryu T."/>
            <person name="Ravasi T."/>
            <person name="Bayer T."/>
            <person name="Micklem G."/>
            <person name="Kim H."/>
            <person name="Bhak J."/>
            <person name="Lajeunesse T.C."/>
            <person name="Voolstra C.R."/>
        </authorList>
    </citation>
    <scope>NUCLEOTIDE SEQUENCE [LARGE SCALE GENOMIC DNA]</scope>
    <source>
        <strain evidence="2 3">CCMP2467</strain>
    </source>
</reference>
<name>A0A1Q9CNJ8_SYMMI</name>
<accession>A0A1Q9CNJ8</accession>
<evidence type="ECO:0000256" key="1">
    <source>
        <dbReference type="SAM" id="MobiDB-lite"/>
    </source>
</evidence>
<organism evidence="2 3">
    <name type="scientific">Symbiodinium microadriaticum</name>
    <name type="common">Dinoflagellate</name>
    <name type="synonym">Zooxanthella microadriatica</name>
    <dbReference type="NCBI Taxonomy" id="2951"/>
    <lineage>
        <taxon>Eukaryota</taxon>
        <taxon>Sar</taxon>
        <taxon>Alveolata</taxon>
        <taxon>Dinophyceae</taxon>
        <taxon>Suessiales</taxon>
        <taxon>Symbiodiniaceae</taxon>
        <taxon>Symbiodinium</taxon>
    </lineage>
</organism>
<sequence length="294" mass="32306">MALSWCWLMALPDEPAGLDFEAEGGNKRKSDDEEVRSEETSSTAESIASQAQDSENESRCYDLGEGLCAFRTRALALQDSERHRTLADAACDLVSGLATGPSSQLPDLAATARLSDDEAAGTVCLKVRHGQGIEGEIATRSRIGYSVYMQEETSFILRLHGNEVVLETPGLEFRPLRDAAALRRKLRALLGGGFSKQTAYKWWEAHADEVCPFERSKLRWIIESILDLRSISAVTPQEGRENVLSCSRQLNTQRKGFVAARMLPLLAGRAPWDSHRRRRGAASERGRSGTAGAL</sequence>
<proteinExistence type="predicted"/>
<feature type="compositionally biased region" description="Low complexity" evidence="1">
    <location>
        <begin position="40"/>
        <end position="49"/>
    </location>
</feature>
<dbReference type="AlphaFoldDB" id="A0A1Q9CNJ8"/>
<keyword evidence="3" id="KW-1185">Reference proteome</keyword>
<feature type="region of interest" description="Disordered" evidence="1">
    <location>
        <begin position="274"/>
        <end position="294"/>
    </location>
</feature>
<evidence type="ECO:0000313" key="2">
    <source>
        <dbReference type="EMBL" id="OLP84437.1"/>
    </source>
</evidence>
<gene>
    <name evidence="2" type="ORF">AK812_SmicGene34685</name>
</gene>
<evidence type="ECO:0000313" key="3">
    <source>
        <dbReference type="Proteomes" id="UP000186817"/>
    </source>
</evidence>
<dbReference type="EMBL" id="LSRX01001042">
    <property type="protein sequence ID" value="OLP84437.1"/>
    <property type="molecule type" value="Genomic_DNA"/>
</dbReference>
<protein>
    <submittedName>
        <fullName evidence="2">Uncharacterized protein</fullName>
    </submittedName>
</protein>
<dbReference type="Proteomes" id="UP000186817">
    <property type="component" value="Unassembled WGS sequence"/>
</dbReference>
<dbReference type="OrthoDB" id="10391309at2759"/>
<comment type="caution">
    <text evidence="2">The sequence shown here is derived from an EMBL/GenBank/DDBJ whole genome shotgun (WGS) entry which is preliminary data.</text>
</comment>